<dbReference type="PANTHER" id="PTHR34978:SF3">
    <property type="entry name" value="SLR0241 PROTEIN"/>
    <property type="match status" value="1"/>
</dbReference>
<accession>A0ABR9AI14</accession>
<dbReference type="GO" id="GO:0008237">
    <property type="term" value="F:metallopeptidase activity"/>
    <property type="evidence" value="ECO:0007669"/>
    <property type="project" value="UniProtKB-KW"/>
</dbReference>
<keyword evidence="4" id="KW-0482">Metalloprotease</keyword>
<feature type="domain" description="Peptidase M56" evidence="3">
    <location>
        <begin position="28"/>
        <end position="284"/>
    </location>
</feature>
<proteinExistence type="predicted"/>
<evidence type="ECO:0000256" key="2">
    <source>
        <dbReference type="SAM" id="Phobius"/>
    </source>
</evidence>
<reference evidence="4 5" key="1">
    <citation type="submission" date="2020-09" db="EMBL/GenBank/DDBJ databases">
        <title>Echinicola sp. CAU 1574 isolated from sand of Sido Beach.</title>
        <authorList>
            <person name="Kim W."/>
        </authorList>
    </citation>
    <scope>NUCLEOTIDE SEQUENCE [LARGE SCALE GENOMIC DNA]</scope>
    <source>
        <strain evidence="4 5">CAU 1574</strain>
    </source>
</reference>
<dbReference type="Gene3D" id="3.30.2010.10">
    <property type="entry name" value="Metalloproteases ('zincins'), catalytic domain"/>
    <property type="match status" value="1"/>
</dbReference>
<feature type="transmembrane region" description="Helical" evidence="2">
    <location>
        <begin position="15"/>
        <end position="38"/>
    </location>
</feature>
<feature type="coiled-coil region" evidence="1">
    <location>
        <begin position="482"/>
        <end position="545"/>
    </location>
</feature>
<dbReference type="InterPro" id="IPR052173">
    <property type="entry name" value="Beta-lactam_resp_regulator"/>
</dbReference>
<evidence type="ECO:0000256" key="1">
    <source>
        <dbReference type="SAM" id="Coils"/>
    </source>
</evidence>
<dbReference type="Pfam" id="PF05569">
    <property type="entry name" value="Peptidase_M56"/>
    <property type="match status" value="1"/>
</dbReference>
<evidence type="ECO:0000313" key="4">
    <source>
        <dbReference type="EMBL" id="MBD8487941.1"/>
    </source>
</evidence>
<keyword evidence="1" id="KW-0175">Coiled coil</keyword>
<comment type="caution">
    <text evidence="4">The sequence shown here is derived from an EMBL/GenBank/DDBJ whole genome shotgun (WGS) entry which is preliminary data.</text>
</comment>
<keyword evidence="5" id="KW-1185">Reference proteome</keyword>
<organism evidence="4 5">
    <name type="scientific">Echinicola arenosa</name>
    <dbReference type="NCBI Taxonomy" id="2774144"/>
    <lineage>
        <taxon>Bacteria</taxon>
        <taxon>Pseudomonadati</taxon>
        <taxon>Bacteroidota</taxon>
        <taxon>Cytophagia</taxon>
        <taxon>Cytophagales</taxon>
        <taxon>Cyclobacteriaceae</taxon>
        <taxon>Echinicola</taxon>
    </lineage>
</organism>
<dbReference type="RefSeq" id="WP_192008602.1">
    <property type="nucleotide sequence ID" value="NZ_JACYTQ010000001.1"/>
</dbReference>
<name>A0ABR9AI14_9BACT</name>
<evidence type="ECO:0000259" key="3">
    <source>
        <dbReference type="Pfam" id="PF05569"/>
    </source>
</evidence>
<keyword evidence="2" id="KW-0472">Membrane</keyword>
<keyword evidence="4" id="KW-0645">Protease</keyword>
<protein>
    <submittedName>
        <fullName evidence="4">M48 family metalloprotease</fullName>
    </submittedName>
</protein>
<dbReference type="PANTHER" id="PTHR34978">
    <property type="entry name" value="POSSIBLE SENSOR-TRANSDUCER PROTEIN BLAR"/>
    <property type="match status" value="1"/>
</dbReference>
<feature type="transmembrane region" description="Helical" evidence="2">
    <location>
        <begin position="122"/>
        <end position="140"/>
    </location>
</feature>
<dbReference type="InterPro" id="IPR008756">
    <property type="entry name" value="Peptidase_M56"/>
</dbReference>
<evidence type="ECO:0000313" key="5">
    <source>
        <dbReference type="Proteomes" id="UP000647133"/>
    </source>
</evidence>
<sequence>MDFINDFIHQEYLEAIGWTLIHSTWQIVAVSLLLWFVLKFSSRKSANFRYTAGIIALLVITATSVITFSMMLDTPQDKIAVTAHTHSSGVQVISSQDANFPSTAPTIKSNYFNPTWLQKLEAFLPTLVNLWLLGALFFLVKLSGSLFDLRNLHKKHNQQVPEQLIKKVNSMIASMEFYRKVKVLKSQLVNVPITYGIIKPVILIPAGLLLNTSPQQLEAIIAHELAHIKRYDYLINILQHCLEVFFFFHPCFWWINEIVRTERENACDDVVLGMGFSPQELAYGLAEVAEYAHTATPEMALAATGSTNPTLNRIKRIMGLQSRQEKLSPLITLTMLVSLVISASLVMGAIPSEKHEFSKEFLMTNLKTETVVKNWSVHLPCPDEIKSSSNSRRTYVYSYKTDTTPAPKVVVKVAAVADPMPVLELSPVPQMDVEIPPVPMIPQLEEMDFVPPMPTIELDISEETSVISEIAIELAQMERDTSIQDKQKRAQLQAKLEQAEKKLEAKTKVFEEKMSEWENEHGKTMKEWETKMEAWGKEMELKQKEWEIAFEPKMKEFETKMKAWEKENEPKIKEFEAKMKEWEKRQREKEKQIE</sequence>
<dbReference type="EMBL" id="JACYTQ010000001">
    <property type="protein sequence ID" value="MBD8487941.1"/>
    <property type="molecule type" value="Genomic_DNA"/>
</dbReference>
<keyword evidence="2" id="KW-1133">Transmembrane helix</keyword>
<keyword evidence="4" id="KW-0378">Hydrolase</keyword>
<gene>
    <name evidence="4" type="ORF">IFO69_04175</name>
</gene>
<dbReference type="CDD" id="cd07341">
    <property type="entry name" value="M56_BlaR1_MecR1_like"/>
    <property type="match status" value="1"/>
</dbReference>
<feature type="transmembrane region" description="Helical" evidence="2">
    <location>
        <begin position="330"/>
        <end position="350"/>
    </location>
</feature>
<dbReference type="Proteomes" id="UP000647133">
    <property type="component" value="Unassembled WGS sequence"/>
</dbReference>
<feature type="transmembrane region" description="Helical" evidence="2">
    <location>
        <begin position="50"/>
        <end position="72"/>
    </location>
</feature>
<keyword evidence="2" id="KW-0812">Transmembrane</keyword>